<organism evidence="1 2">
    <name type="scientific">Novosphingobium nitrogenifigens DSM 19370</name>
    <dbReference type="NCBI Taxonomy" id="983920"/>
    <lineage>
        <taxon>Bacteria</taxon>
        <taxon>Pseudomonadati</taxon>
        <taxon>Pseudomonadota</taxon>
        <taxon>Alphaproteobacteria</taxon>
        <taxon>Sphingomonadales</taxon>
        <taxon>Sphingomonadaceae</taxon>
        <taxon>Novosphingobium</taxon>
    </lineage>
</organism>
<evidence type="ECO:0000313" key="2">
    <source>
        <dbReference type="Proteomes" id="UP000004728"/>
    </source>
</evidence>
<name>F1ZCV5_9SPHN</name>
<evidence type="ECO:0000313" key="1">
    <source>
        <dbReference type="EMBL" id="EGD57558.1"/>
    </source>
</evidence>
<dbReference type="Proteomes" id="UP000004728">
    <property type="component" value="Unassembled WGS sequence"/>
</dbReference>
<dbReference type="AlphaFoldDB" id="F1ZCV5"/>
<dbReference type="HOGENOM" id="CLU_1420640_0_0_5"/>
<sequence>MTQWRPQFEAALEKLAEISSAMDELDLKPPILVGGGAVELYTQGAVNTGDFDLVSTQQTALETIMMKHGFIRPCGPGVSTRGWIHPDLKLGFEVVGSRLLDGYADTSLLQMIEVEAHGTVAVISVEDLIADRMGQYASGAAQDMLGQAKALFTLSEGLDLHYMERRIREETAQTYGVQDLEDDA</sequence>
<dbReference type="STRING" id="983920.Y88_3870"/>
<dbReference type="RefSeq" id="WP_008067969.1">
    <property type="nucleotide sequence ID" value="NZ_AQWK01000035.1"/>
</dbReference>
<protein>
    <submittedName>
        <fullName evidence="1">Uncharacterized protein</fullName>
    </submittedName>
</protein>
<dbReference type="EMBL" id="AEWJ01000062">
    <property type="protein sequence ID" value="EGD57558.1"/>
    <property type="molecule type" value="Genomic_DNA"/>
</dbReference>
<accession>F1ZCV5</accession>
<dbReference type="OrthoDB" id="7432624at2"/>
<reference evidence="1 2" key="1">
    <citation type="journal article" date="2012" name="J. Bacteriol.">
        <title>Draft Genome Sequence of Novosphingobium nitrogenifigens Y88T.</title>
        <authorList>
            <person name="Strabala T.J."/>
            <person name="Macdonald L."/>
            <person name="Liu V."/>
            <person name="Smit A.M."/>
        </authorList>
    </citation>
    <scope>NUCLEOTIDE SEQUENCE [LARGE SCALE GENOMIC DNA]</scope>
    <source>
        <strain evidence="1 2">DSM 19370</strain>
    </source>
</reference>
<keyword evidence="2" id="KW-1185">Reference proteome</keyword>
<dbReference type="InParanoid" id="F1ZCV5"/>
<proteinExistence type="predicted"/>
<gene>
    <name evidence="1" type="ORF">Y88_3870</name>
</gene>
<dbReference type="eggNOG" id="ENOG5032XGJ">
    <property type="taxonomic scope" value="Bacteria"/>
</dbReference>
<comment type="caution">
    <text evidence="1">The sequence shown here is derived from an EMBL/GenBank/DDBJ whole genome shotgun (WGS) entry which is preliminary data.</text>
</comment>